<dbReference type="Proteomes" id="UP000030651">
    <property type="component" value="Unassembled WGS sequence"/>
</dbReference>
<feature type="transmembrane region" description="Helical" evidence="1">
    <location>
        <begin position="105"/>
        <end position="127"/>
    </location>
</feature>
<dbReference type="EMBL" id="KI912122">
    <property type="protein sequence ID" value="ETS73372.1"/>
    <property type="molecule type" value="Genomic_DNA"/>
</dbReference>
<dbReference type="Pfam" id="PF01757">
    <property type="entry name" value="Acyl_transf_3"/>
    <property type="match status" value="1"/>
</dbReference>
<feature type="domain" description="Acyltransferase 3" evidence="2">
    <location>
        <begin position="9"/>
        <end position="418"/>
    </location>
</feature>
<gene>
    <name evidence="3" type="ORF">PFICI_14977</name>
</gene>
<evidence type="ECO:0000259" key="2">
    <source>
        <dbReference type="Pfam" id="PF01757"/>
    </source>
</evidence>
<dbReference type="OMA" id="DMRTINY"/>
<feature type="transmembrane region" description="Helical" evidence="1">
    <location>
        <begin position="409"/>
        <end position="430"/>
    </location>
</feature>
<dbReference type="HOGENOM" id="CLU_005679_13_0_1"/>
<dbReference type="GO" id="GO:0016747">
    <property type="term" value="F:acyltransferase activity, transferring groups other than amino-acyl groups"/>
    <property type="evidence" value="ECO:0007669"/>
    <property type="project" value="InterPro"/>
</dbReference>
<dbReference type="OrthoDB" id="5819582at2759"/>
<feature type="transmembrane region" description="Helical" evidence="1">
    <location>
        <begin position="16"/>
        <end position="36"/>
    </location>
</feature>
<protein>
    <recommendedName>
        <fullName evidence="2">Acyltransferase 3 domain-containing protein</fullName>
    </recommendedName>
</protein>
<keyword evidence="1" id="KW-0472">Membrane</keyword>
<dbReference type="InParanoid" id="W3WJQ9"/>
<keyword evidence="1" id="KW-1133">Transmembrane helix</keyword>
<keyword evidence="4" id="KW-1185">Reference proteome</keyword>
<feature type="transmembrane region" description="Helical" evidence="1">
    <location>
        <begin position="56"/>
        <end position="84"/>
    </location>
</feature>
<accession>W3WJQ9</accession>
<evidence type="ECO:0000313" key="3">
    <source>
        <dbReference type="EMBL" id="ETS73372.1"/>
    </source>
</evidence>
<dbReference type="PANTHER" id="PTHR23028:SF134">
    <property type="entry name" value="PUTATIVE (AFU_ORTHOLOGUE AFUA_4G08520)-RELATED"/>
    <property type="match status" value="1"/>
</dbReference>
<dbReference type="KEGG" id="pfy:PFICI_14977"/>
<organism evidence="3 4">
    <name type="scientific">Pestalotiopsis fici (strain W106-1 / CGMCC3.15140)</name>
    <dbReference type="NCBI Taxonomy" id="1229662"/>
    <lineage>
        <taxon>Eukaryota</taxon>
        <taxon>Fungi</taxon>
        <taxon>Dikarya</taxon>
        <taxon>Ascomycota</taxon>
        <taxon>Pezizomycotina</taxon>
        <taxon>Sordariomycetes</taxon>
        <taxon>Xylariomycetidae</taxon>
        <taxon>Amphisphaeriales</taxon>
        <taxon>Sporocadaceae</taxon>
        <taxon>Pestalotiopsis</taxon>
    </lineage>
</organism>
<evidence type="ECO:0000313" key="4">
    <source>
        <dbReference type="Proteomes" id="UP000030651"/>
    </source>
</evidence>
<dbReference type="RefSeq" id="XP_007841749.1">
    <property type="nucleotide sequence ID" value="XM_007843558.1"/>
</dbReference>
<proteinExistence type="predicted"/>
<evidence type="ECO:0000256" key="1">
    <source>
        <dbReference type="SAM" id="Phobius"/>
    </source>
</evidence>
<keyword evidence="1" id="KW-0812">Transmembrane</keyword>
<dbReference type="AlphaFoldDB" id="W3WJQ9"/>
<dbReference type="eggNOG" id="ENOG502SJHQ">
    <property type="taxonomic scope" value="Eukaryota"/>
</dbReference>
<dbReference type="InterPro" id="IPR002656">
    <property type="entry name" value="Acyl_transf_3_dom"/>
</dbReference>
<sequence>MHSSIERIQWLDSLRGIAALIVAVDHLFMGCIEAPFRSYWAEPVADNRHFYQLPPISIIFAAKSMVALFMVLSGYSISVSLVQTRNEATISRFYQKLASAAFRRVFRLYIPVFIMATVAQIALYLGLYHWWWPQLDKIGVVPWGSPVLHFRYYLAYLVDSLNILDISPNPGLNDQLWTIPRELRGSFCVYLTILALSGINHNKRICIVLLILLHTLWHGNWDIFGFYSGLLIAEATNHPGNHQIPLHSAKDIPAPIIERKLSNRKSDGSLYAWSSRSHSRVFKKLFLSVLSFWLLCQPFEESWPPGYQFLQNLVPPPWRGRHWEYTKFSISTIGSVGLVILINDTPVLQRLLSARPLEFLGEASFSLYLVHVIYYRCFRNPVMNFTYALFTGNRFWVDGIAPEPLPEYITWWVCGLVMIPSSLLMATYVARHVDKRSAWWAHAILKWMS</sequence>
<dbReference type="PANTHER" id="PTHR23028">
    <property type="entry name" value="ACETYLTRANSFERASE"/>
    <property type="match status" value="1"/>
</dbReference>
<reference evidence="4" key="1">
    <citation type="journal article" date="2015" name="BMC Genomics">
        <title>Genomic and transcriptomic analysis of the endophytic fungus Pestalotiopsis fici reveals its lifestyle and high potential for synthesis of natural products.</title>
        <authorList>
            <person name="Wang X."/>
            <person name="Zhang X."/>
            <person name="Liu L."/>
            <person name="Xiang M."/>
            <person name="Wang W."/>
            <person name="Sun X."/>
            <person name="Che Y."/>
            <person name="Guo L."/>
            <person name="Liu G."/>
            <person name="Guo L."/>
            <person name="Wang C."/>
            <person name="Yin W.B."/>
            <person name="Stadler M."/>
            <person name="Zhang X."/>
            <person name="Liu X."/>
        </authorList>
    </citation>
    <scope>NUCLEOTIDE SEQUENCE [LARGE SCALE GENOMIC DNA]</scope>
    <source>
        <strain evidence="4">W106-1 / CGMCC3.15140</strain>
    </source>
</reference>
<dbReference type="InterPro" id="IPR050879">
    <property type="entry name" value="Acyltransferase_3"/>
</dbReference>
<dbReference type="GeneID" id="19279990"/>
<name>W3WJQ9_PESFW</name>